<dbReference type="InterPro" id="IPR029058">
    <property type="entry name" value="AB_hydrolase_fold"/>
</dbReference>
<feature type="domain" description="Peptidase S9 prolyl oligopeptidase catalytic" evidence="3">
    <location>
        <begin position="139"/>
        <end position="267"/>
    </location>
</feature>
<dbReference type="InterPro" id="IPR050955">
    <property type="entry name" value="Plant_Biomass_Hydrol_Est"/>
</dbReference>
<sequence length="282" mass="31134">MRRCRPLRFAAALLWSASIALIAACSHAPSPRTPPPESSAMTDSREHGRFLSRELVLDHGVVHRYQVFVPSLKAGGERPALIVFLHGSGERGDDNRKQVEVGLGPIIRERMDDFPAIVVFPQMHTDQIDADRFAGTALKILDRAQAEFNADPKRIVLTGLSMGGYASYELALMQPDRFAAVVPICGGYDPPKAYDAERIAALGGALDLDAAAHKLRGIPFWIFHGAQDDVVPPHYSRDMSAALKRAGADVRYTEFPDADHNSWDPAYATTELWPWVFAQHRP</sequence>
<dbReference type="GO" id="GO:0008236">
    <property type="term" value="F:serine-type peptidase activity"/>
    <property type="evidence" value="ECO:0007669"/>
    <property type="project" value="InterPro"/>
</dbReference>
<reference evidence="4 5" key="1">
    <citation type="journal article" date="2014" name="Genome Announc.">
        <title>Draft Genome Sequence of Lysobacter capsici AZ78, a Bacterium Antagonistic to Plant-Pathogenic Oomycetes.</title>
        <authorList>
            <person name="Puopolo G."/>
            <person name="Sonego P."/>
            <person name="Engelen K."/>
            <person name="Pertot I."/>
        </authorList>
    </citation>
    <scope>NUCLEOTIDE SEQUENCE [LARGE SCALE GENOMIC DNA]</scope>
    <source>
        <strain evidence="4 5">AZ78</strain>
    </source>
</reference>
<dbReference type="Pfam" id="PF00326">
    <property type="entry name" value="Peptidase_S9"/>
    <property type="match status" value="1"/>
</dbReference>
<evidence type="ECO:0000259" key="3">
    <source>
        <dbReference type="Pfam" id="PF00326"/>
    </source>
</evidence>
<dbReference type="EMBL" id="JAJA02000001">
    <property type="protein sequence ID" value="KWS04218.1"/>
    <property type="molecule type" value="Genomic_DNA"/>
</dbReference>
<dbReference type="Gene3D" id="3.40.50.1820">
    <property type="entry name" value="alpha/beta hydrolase"/>
    <property type="match status" value="1"/>
</dbReference>
<keyword evidence="5" id="KW-1185">Reference proteome</keyword>
<proteinExistence type="predicted"/>
<dbReference type="PANTHER" id="PTHR43037:SF1">
    <property type="entry name" value="BLL1128 PROTEIN"/>
    <property type="match status" value="1"/>
</dbReference>
<evidence type="ECO:0000256" key="2">
    <source>
        <dbReference type="SAM" id="SignalP"/>
    </source>
</evidence>
<comment type="caution">
    <text evidence="4">The sequence shown here is derived from an EMBL/GenBank/DDBJ whole genome shotgun (WGS) entry which is preliminary data.</text>
</comment>
<dbReference type="InterPro" id="IPR001375">
    <property type="entry name" value="Peptidase_S9_cat"/>
</dbReference>
<name>A0A120AG87_9GAMM</name>
<dbReference type="PANTHER" id="PTHR43037">
    <property type="entry name" value="UNNAMED PRODUCT-RELATED"/>
    <property type="match status" value="1"/>
</dbReference>
<dbReference type="Proteomes" id="UP000023435">
    <property type="component" value="Unassembled WGS sequence"/>
</dbReference>
<keyword evidence="1 2" id="KW-0732">Signal</keyword>
<dbReference type="GO" id="GO:0006508">
    <property type="term" value="P:proteolysis"/>
    <property type="evidence" value="ECO:0007669"/>
    <property type="project" value="InterPro"/>
</dbReference>
<feature type="signal peptide" evidence="2">
    <location>
        <begin position="1"/>
        <end position="28"/>
    </location>
</feature>
<evidence type="ECO:0000313" key="4">
    <source>
        <dbReference type="EMBL" id="KWS04218.1"/>
    </source>
</evidence>
<evidence type="ECO:0000313" key="5">
    <source>
        <dbReference type="Proteomes" id="UP000023435"/>
    </source>
</evidence>
<protein>
    <submittedName>
        <fullName evidence="4">Esterase</fullName>
    </submittedName>
</protein>
<dbReference type="AlphaFoldDB" id="A0A120AG87"/>
<dbReference type="OrthoDB" id="9764953at2"/>
<dbReference type="PROSITE" id="PS51257">
    <property type="entry name" value="PROKAR_LIPOPROTEIN"/>
    <property type="match status" value="1"/>
</dbReference>
<accession>A0A120AG87</accession>
<feature type="chain" id="PRO_5007163631" evidence="2">
    <location>
        <begin position="29"/>
        <end position="282"/>
    </location>
</feature>
<organism evidence="4 5">
    <name type="scientific">Lysobacter capsici AZ78</name>
    <dbReference type="NCBI Taxonomy" id="1444315"/>
    <lineage>
        <taxon>Bacteria</taxon>
        <taxon>Pseudomonadati</taxon>
        <taxon>Pseudomonadota</taxon>
        <taxon>Gammaproteobacteria</taxon>
        <taxon>Lysobacterales</taxon>
        <taxon>Lysobacteraceae</taxon>
        <taxon>Lysobacter</taxon>
    </lineage>
</organism>
<dbReference type="SUPFAM" id="SSF53474">
    <property type="entry name" value="alpha/beta-Hydrolases"/>
    <property type="match status" value="1"/>
</dbReference>
<evidence type="ECO:0000256" key="1">
    <source>
        <dbReference type="ARBA" id="ARBA00022729"/>
    </source>
</evidence>
<gene>
    <name evidence="4" type="ORF">AZ78_1767</name>
</gene>